<keyword evidence="3" id="KW-0858">Xylan degradation</keyword>
<dbReference type="InterPro" id="IPR017853">
    <property type="entry name" value="GH"/>
</dbReference>
<dbReference type="Gene3D" id="2.60.120.260">
    <property type="entry name" value="Galactose-binding domain-like"/>
    <property type="match status" value="1"/>
</dbReference>
<evidence type="ECO:0000256" key="11">
    <source>
        <dbReference type="SAM" id="SignalP"/>
    </source>
</evidence>
<protein>
    <recommendedName>
        <fullName evidence="10">Beta-xylanase</fullName>
        <ecNumber evidence="10">3.2.1.8</ecNumber>
    </recommendedName>
</protein>
<evidence type="ECO:0000256" key="8">
    <source>
        <dbReference type="ARBA" id="ARBA00023326"/>
    </source>
</evidence>
<dbReference type="PRINTS" id="PR00134">
    <property type="entry name" value="GLHYDRLASE10"/>
</dbReference>
<dbReference type="InterPro" id="IPR001000">
    <property type="entry name" value="GH10_dom"/>
</dbReference>
<evidence type="ECO:0000256" key="3">
    <source>
        <dbReference type="ARBA" id="ARBA00022651"/>
    </source>
</evidence>
<dbReference type="Pfam" id="PF00331">
    <property type="entry name" value="Glyco_hydro_10"/>
    <property type="match status" value="2"/>
</dbReference>
<dbReference type="PANTHER" id="PTHR31490:SF88">
    <property type="entry name" value="BETA-XYLANASE"/>
    <property type="match status" value="1"/>
</dbReference>
<feature type="active site" description="Nucleophile" evidence="9">
    <location>
        <position position="444"/>
    </location>
</feature>
<comment type="similarity">
    <text evidence="2 10">Belongs to the glycosyl hydrolase 10 (cellulase F) family.</text>
</comment>
<accession>A0ABS9KPR1</accession>
<evidence type="ECO:0000256" key="1">
    <source>
        <dbReference type="ARBA" id="ARBA00000681"/>
    </source>
</evidence>
<keyword evidence="8 10" id="KW-0624">Polysaccharide degradation</keyword>
<dbReference type="Gene3D" id="3.20.20.80">
    <property type="entry name" value="Glycosidases"/>
    <property type="match status" value="2"/>
</dbReference>
<name>A0ABS9KPR1_9BACT</name>
<dbReference type="RefSeq" id="WP_237870573.1">
    <property type="nucleotide sequence ID" value="NZ_JAKLTR010000004.1"/>
</dbReference>
<evidence type="ECO:0000256" key="7">
    <source>
        <dbReference type="ARBA" id="ARBA00023295"/>
    </source>
</evidence>
<organism evidence="13 14">
    <name type="scientific">Terrimonas ginsenosidimutans</name>
    <dbReference type="NCBI Taxonomy" id="2908004"/>
    <lineage>
        <taxon>Bacteria</taxon>
        <taxon>Pseudomonadati</taxon>
        <taxon>Bacteroidota</taxon>
        <taxon>Chitinophagia</taxon>
        <taxon>Chitinophagales</taxon>
        <taxon>Chitinophagaceae</taxon>
        <taxon>Terrimonas</taxon>
    </lineage>
</organism>
<proteinExistence type="inferred from homology"/>
<evidence type="ECO:0000256" key="10">
    <source>
        <dbReference type="RuleBase" id="RU361174"/>
    </source>
</evidence>
<dbReference type="InterPro" id="IPR008979">
    <property type="entry name" value="Galactose-bd-like_sf"/>
</dbReference>
<feature type="domain" description="GH10" evidence="12">
    <location>
        <begin position="36"/>
        <end position="528"/>
    </location>
</feature>
<evidence type="ECO:0000256" key="6">
    <source>
        <dbReference type="ARBA" id="ARBA00023277"/>
    </source>
</evidence>
<evidence type="ECO:0000256" key="9">
    <source>
        <dbReference type="PROSITE-ProRule" id="PRU10061"/>
    </source>
</evidence>
<keyword evidence="6 10" id="KW-0119">Carbohydrate metabolism</keyword>
<dbReference type="PROSITE" id="PS51760">
    <property type="entry name" value="GH10_2"/>
    <property type="match status" value="1"/>
</dbReference>
<evidence type="ECO:0000256" key="4">
    <source>
        <dbReference type="ARBA" id="ARBA00022729"/>
    </source>
</evidence>
<dbReference type="InterPro" id="IPR044846">
    <property type="entry name" value="GH10"/>
</dbReference>
<dbReference type="EC" id="3.2.1.8" evidence="10"/>
<evidence type="ECO:0000313" key="14">
    <source>
        <dbReference type="Proteomes" id="UP001165367"/>
    </source>
</evidence>
<keyword evidence="7 10" id="KW-0326">Glycosidase</keyword>
<dbReference type="SMART" id="SM00633">
    <property type="entry name" value="Glyco_10"/>
    <property type="match status" value="1"/>
</dbReference>
<dbReference type="EMBL" id="JAKLTR010000004">
    <property type="protein sequence ID" value="MCG2614290.1"/>
    <property type="molecule type" value="Genomic_DNA"/>
</dbReference>
<dbReference type="PROSITE" id="PS51257">
    <property type="entry name" value="PROKAR_LIPOPROTEIN"/>
    <property type="match status" value="1"/>
</dbReference>
<dbReference type="PROSITE" id="PS00591">
    <property type="entry name" value="GH10_1"/>
    <property type="match status" value="1"/>
</dbReference>
<keyword evidence="5 10" id="KW-0378">Hydrolase</keyword>
<dbReference type="PANTHER" id="PTHR31490">
    <property type="entry name" value="GLYCOSYL HYDROLASE"/>
    <property type="match status" value="1"/>
</dbReference>
<feature type="signal peptide" evidence="11">
    <location>
        <begin position="1"/>
        <end position="19"/>
    </location>
</feature>
<reference evidence="13" key="1">
    <citation type="submission" date="2022-01" db="EMBL/GenBank/DDBJ databases">
        <authorList>
            <person name="Jo J.-H."/>
            <person name="Im W.-T."/>
        </authorList>
    </citation>
    <scope>NUCLEOTIDE SEQUENCE</scope>
    <source>
        <strain evidence="13">NA20</strain>
    </source>
</reference>
<evidence type="ECO:0000259" key="12">
    <source>
        <dbReference type="PROSITE" id="PS51760"/>
    </source>
</evidence>
<evidence type="ECO:0000313" key="13">
    <source>
        <dbReference type="EMBL" id="MCG2614290.1"/>
    </source>
</evidence>
<feature type="chain" id="PRO_5045169195" description="Beta-xylanase" evidence="11">
    <location>
        <begin position="20"/>
        <end position="532"/>
    </location>
</feature>
<sequence>MKQTYIKIGLILFLPAAFAACKKGPDSNIQDRGNFTENGTALRDVADFPIGTAINYQPLTNEPKFAEIVKRDFDAVTFGYEMKHGAIVQSNGTYNFTNADAMVAAVGPMEVFGHTLLWHQNQNATYLKNYAGITVPAATELATNPGFESGLTGWSVFNSGNPAGTSTITATSVTSEVRTGTGAMKVVNPTGYPGSQWRVQVSSGTFNTTVGAQYRIAYWVRAASAGGSIRLSTGGAGSAQYQGDQTIGTTWQEVSWTITANGATTSFLFDLGQAANTYFIDDASVKEVVVPPSGGAVAAKLETALTDWINALVGRYKGKVKAWDVVNEPFADNPVAIRNNSNTTAATDVLVWSNYLGRDFALKAFNLAKAADPTADLYINDYNLESNAAKLDSLIAYVKELKAKGAKVDGIGTQMHITRSTSYAGIEVMMQKLAATGLKIRISELDVRALMGSAAGKMTDDLLAFQAAMYKYVIASYIKHIPAPQRAGITIWGINDANSWLYDNGKEFPLLYDNDYNKKPAYAGVLQGLKGN</sequence>
<evidence type="ECO:0000256" key="2">
    <source>
        <dbReference type="ARBA" id="ARBA00007495"/>
    </source>
</evidence>
<comment type="catalytic activity">
    <reaction evidence="1 10">
        <text>Endohydrolysis of (1-&gt;4)-beta-D-xylosidic linkages in xylans.</text>
        <dbReference type="EC" id="3.2.1.8"/>
    </reaction>
</comment>
<dbReference type="SUPFAM" id="SSF51445">
    <property type="entry name" value="(Trans)glycosidases"/>
    <property type="match status" value="1"/>
</dbReference>
<dbReference type="Proteomes" id="UP001165367">
    <property type="component" value="Unassembled WGS sequence"/>
</dbReference>
<evidence type="ECO:0000256" key="5">
    <source>
        <dbReference type="ARBA" id="ARBA00022801"/>
    </source>
</evidence>
<keyword evidence="14" id="KW-1185">Reference proteome</keyword>
<gene>
    <name evidence="13" type="ORF">LZZ85_08350</name>
</gene>
<dbReference type="InterPro" id="IPR031158">
    <property type="entry name" value="GH10_AS"/>
</dbReference>
<keyword evidence="4 11" id="KW-0732">Signal</keyword>
<comment type="caution">
    <text evidence="13">The sequence shown here is derived from an EMBL/GenBank/DDBJ whole genome shotgun (WGS) entry which is preliminary data.</text>
</comment>
<dbReference type="SUPFAM" id="SSF49785">
    <property type="entry name" value="Galactose-binding domain-like"/>
    <property type="match status" value="1"/>
</dbReference>